<reference evidence="1" key="1">
    <citation type="submission" date="2019-03" db="EMBL/GenBank/DDBJ databases">
        <authorList>
            <person name="Mank J."/>
            <person name="Almeida P."/>
        </authorList>
    </citation>
    <scope>NUCLEOTIDE SEQUENCE</scope>
    <source>
        <strain evidence="1">78183</strain>
    </source>
</reference>
<sequence length="67" mass="7419">MEQAQKSRMPLSGGSVCSFQIPNDSVSELIRLASFSILSNTRLLAYLAPVRTYGIENLSSMHLCNDR</sequence>
<gene>
    <name evidence="1" type="ORF">SVIM_LOCUS451242</name>
</gene>
<organism evidence="1">
    <name type="scientific">Salix viminalis</name>
    <name type="common">Common osier</name>
    <name type="synonym">Basket willow</name>
    <dbReference type="NCBI Taxonomy" id="40686"/>
    <lineage>
        <taxon>Eukaryota</taxon>
        <taxon>Viridiplantae</taxon>
        <taxon>Streptophyta</taxon>
        <taxon>Embryophyta</taxon>
        <taxon>Tracheophyta</taxon>
        <taxon>Spermatophyta</taxon>
        <taxon>Magnoliopsida</taxon>
        <taxon>eudicotyledons</taxon>
        <taxon>Gunneridae</taxon>
        <taxon>Pentapetalae</taxon>
        <taxon>rosids</taxon>
        <taxon>fabids</taxon>
        <taxon>Malpighiales</taxon>
        <taxon>Salicaceae</taxon>
        <taxon>Saliceae</taxon>
        <taxon>Salix</taxon>
    </lineage>
</organism>
<accession>A0A6N2N4T9</accession>
<protein>
    <submittedName>
        <fullName evidence="1">Uncharacterized protein</fullName>
    </submittedName>
</protein>
<dbReference type="AlphaFoldDB" id="A0A6N2N4T9"/>
<evidence type="ECO:0000313" key="1">
    <source>
        <dbReference type="EMBL" id="VFU60768.1"/>
    </source>
</evidence>
<dbReference type="EMBL" id="CAADRP010002074">
    <property type="protein sequence ID" value="VFU60768.1"/>
    <property type="molecule type" value="Genomic_DNA"/>
</dbReference>
<name>A0A6N2N4T9_SALVM</name>
<proteinExistence type="predicted"/>